<sequence length="404" mass="44518">MSVQARAWAQRCHVGNPAAKSVLCYLADRASDDGTGAWPKVRTICEVTEFKERTVQNALKLLEEQGFIRPGDQRHAALLPHGRTRPKQYRARVWDLCMERDPGVSAYLKRTHKDETAEPPAGVDQTRRTNACTFPVDGTQQASRGAADAPLVVTGADGRGQGRISCASRGAADAPLYKPSGINRQINPLVPMGHSPTGDRAPDDGAKELLKGFCDLLAELGLPVPGDVSRPSRRELSAAESLARQHGSTEALALARWALTTSDGFWRPTIRSCRQLAKHWPTLALQRARDAPDTQSSAAAPEDDDRPTLVSGDWVLREPVYGYRRLGLEAARAHLNGEMPAEECPYCRLDERNREHHPGPDVVLERRRRQAAEEAQKNEKLKQAQKKFRAHRRVAGPEIAKKGA</sequence>
<accession>A0A366KBQ0</accession>
<gene>
    <name evidence="2" type="ORF">CRD59_07210</name>
</gene>
<dbReference type="AlphaFoldDB" id="A0A366KBQ0"/>
<dbReference type="OrthoDB" id="3226741at2"/>
<name>A0A366KBQ0_9BIFI</name>
<organism evidence="2 3">
    <name type="scientific">Bifidobacterium xylocopae</name>
    <dbReference type="NCBI Taxonomy" id="2493119"/>
    <lineage>
        <taxon>Bacteria</taxon>
        <taxon>Bacillati</taxon>
        <taxon>Actinomycetota</taxon>
        <taxon>Actinomycetes</taxon>
        <taxon>Bifidobacteriales</taxon>
        <taxon>Bifidobacteriaceae</taxon>
        <taxon>Bifidobacterium</taxon>
    </lineage>
</organism>
<feature type="region of interest" description="Disordered" evidence="1">
    <location>
        <begin position="367"/>
        <end position="404"/>
    </location>
</feature>
<feature type="compositionally biased region" description="Basic residues" evidence="1">
    <location>
        <begin position="383"/>
        <end position="394"/>
    </location>
</feature>
<keyword evidence="3" id="KW-1185">Reference proteome</keyword>
<evidence type="ECO:0000256" key="1">
    <source>
        <dbReference type="SAM" id="MobiDB-lite"/>
    </source>
</evidence>
<reference evidence="2 3" key="1">
    <citation type="submission" date="2017-10" db="EMBL/GenBank/DDBJ databases">
        <title>Bifidobacterium xylocopum sp. nov. and Bifidobacterium aemilianum sp. nov., from the carpenter bee (Xylocopa violacea) digestive tract.</title>
        <authorList>
            <person name="Alberoni D."/>
            <person name="Baffoni L."/>
            <person name="Di Gioia D."/>
            <person name="Gaggia F."/>
            <person name="Biavati B."/>
        </authorList>
    </citation>
    <scope>NUCLEOTIDE SEQUENCE [LARGE SCALE GENOMIC DNA]</scope>
    <source>
        <strain evidence="2 3">XV2</strain>
    </source>
</reference>
<dbReference type="Pfam" id="PF13730">
    <property type="entry name" value="HTH_36"/>
    <property type="match status" value="1"/>
</dbReference>
<dbReference type="Proteomes" id="UP000252345">
    <property type="component" value="Unassembled WGS sequence"/>
</dbReference>
<dbReference type="EMBL" id="PDCH01000021">
    <property type="protein sequence ID" value="RBP98797.1"/>
    <property type="molecule type" value="Genomic_DNA"/>
</dbReference>
<protein>
    <recommendedName>
        <fullName evidence="4">Helix-turn-helix domain-containing protein</fullName>
    </recommendedName>
</protein>
<evidence type="ECO:0000313" key="3">
    <source>
        <dbReference type="Proteomes" id="UP000252345"/>
    </source>
</evidence>
<comment type="caution">
    <text evidence="2">The sequence shown here is derived from an EMBL/GenBank/DDBJ whole genome shotgun (WGS) entry which is preliminary data.</text>
</comment>
<proteinExistence type="predicted"/>
<feature type="compositionally biased region" description="Basic and acidic residues" evidence="1">
    <location>
        <begin position="367"/>
        <end position="382"/>
    </location>
</feature>
<feature type="region of interest" description="Disordered" evidence="1">
    <location>
        <begin position="287"/>
        <end position="309"/>
    </location>
</feature>
<dbReference type="RefSeq" id="WP_113854012.1">
    <property type="nucleotide sequence ID" value="NZ_PDCH01000021.1"/>
</dbReference>
<evidence type="ECO:0008006" key="4">
    <source>
        <dbReference type="Google" id="ProtNLM"/>
    </source>
</evidence>
<evidence type="ECO:0000313" key="2">
    <source>
        <dbReference type="EMBL" id="RBP98797.1"/>
    </source>
</evidence>